<proteinExistence type="predicted"/>
<feature type="compositionally biased region" description="Basic residues" evidence="1">
    <location>
        <begin position="50"/>
        <end position="85"/>
    </location>
</feature>
<dbReference type="PaxDb" id="39947-A0A0P0WT37"/>
<organism evidence="2 3">
    <name type="scientific">Oryza sativa subsp. japonica</name>
    <name type="common">Rice</name>
    <dbReference type="NCBI Taxonomy" id="39947"/>
    <lineage>
        <taxon>Eukaryota</taxon>
        <taxon>Viridiplantae</taxon>
        <taxon>Streptophyta</taxon>
        <taxon>Embryophyta</taxon>
        <taxon>Tracheophyta</taxon>
        <taxon>Spermatophyta</taxon>
        <taxon>Magnoliopsida</taxon>
        <taxon>Liliopsida</taxon>
        <taxon>Poales</taxon>
        <taxon>Poaceae</taxon>
        <taxon>BOP clade</taxon>
        <taxon>Oryzoideae</taxon>
        <taxon>Oryzeae</taxon>
        <taxon>Oryzinae</taxon>
        <taxon>Oryza</taxon>
        <taxon>Oryza sativa</taxon>
    </lineage>
</organism>
<dbReference type="Gramene" id="Os06t0152600-01">
    <property type="protein sequence ID" value="Os06t0152600-01"/>
    <property type="gene ID" value="Os06g0152600"/>
</dbReference>
<feature type="region of interest" description="Disordered" evidence="1">
    <location>
        <begin position="46"/>
        <end position="85"/>
    </location>
</feature>
<dbReference type="EMBL" id="AP014962">
    <property type="protein sequence ID" value="BAS96205.1"/>
    <property type="molecule type" value="Genomic_DNA"/>
</dbReference>
<evidence type="ECO:0000256" key="1">
    <source>
        <dbReference type="SAM" id="MobiDB-lite"/>
    </source>
</evidence>
<reference evidence="2 3" key="3">
    <citation type="journal article" date="2013" name="Rice">
        <title>Improvement of the Oryza sativa Nipponbare reference genome using next generation sequence and optical map data.</title>
        <authorList>
            <person name="Kawahara Y."/>
            <person name="de la Bastide M."/>
            <person name="Hamilton J.P."/>
            <person name="Kanamori H."/>
            <person name="McCombie W.R."/>
            <person name="Ouyang S."/>
            <person name="Schwartz D.C."/>
            <person name="Tanaka T."/>
            <person name="Wu J."/>
            <person name="Zhou S."/>
            <person name="Childs K.L."/>
            <person name="Davidson R.M."/>
            <person name="Lin H."/>
            <person name="Quesada-Ocampo L."/>
            <person name="Vaillancourt B."/>
            <person name="Sakai H."/>
            <person name="Lee S.S."/>
            <person name="Kim J."/>
            <person name="Numa H."/>
            <person name="Itoh T."/>
            <person name="Buell C.R."/>
            <person name="Matsumoto T."/>
        </authorList>
    </citation>
    <scope>NUCLEOTIDE SEQUENCE [LARGE SCALE GENOMIC DNA]</scope>
    <source>
        <strain evidence="3">cv. Nipponbare</strain>
    </source>
</reference>
<reference evidence="3" key="1">
    <citation type="journal article" date="2005" name="Nature">
        <title>The map-based sequence of the rice genome.</title>
        <authorList>
            <consortium name="International rice genome sequencing project (IRGSP)"/>
            <person name="Matsumoto T."/>
            <person name="Wu J."/>
            <person name="Kanamori H."/>
            <person name="Katayose Y."/>
            <person name="Fujisawa M."/>
            <person name="Namiki N."/>
            <person name="Mizuno H."/>
            <person name="Yamamoto K."/>
            <person name="Antonio B.A."/>
            <person name="Baba T."/>
            <person name="Sakata K."/>
            <person name="Nagamura Y."/>
            <person name="Aoki H."/>
            <person name="Arikawa K."/>
            <person name="Arita K."/>
            <person name="Bito T."/>
            <person name="Chiden Y."/>
            <person name="Fujitsuka N."/>
            <person name="Fukunaka R."/>
            <person name="Hamada M."/>
            <person name="Harada C."/>
            <person name="Hayashi A."/>
            <person name="Hijishita S."/>
            <person name="Honda M."/>
            <person name="Hosokawa S."/>
            <person name="Ichikawa Y."/>
            <person name="Idonuma A."/>
            <person name="Iijima M."/>
            <person name="Ikeda M."/>
            <person name="Ikeno M."/>
            <person name="Ito K."/>
            <person name="Ito S."/>
            <person name="Ito T."/>
            <person name="Ito Y."/>
            <person name="Ito Y."/>
            <person name="Iwabuchi A."/>
            <person name="Kamiya K."/>
            <person name="Karasawa W."/>
            <person name="Kurita K."/>
            <person name="Katagiri S."/>
            <person name="Kikuta A."/>
            <person name="Kobayashi H."/>
            <person name="Kobayashi N."/>
            <person name="Machita K."/>
            <person name="Maehara T."/>
            <person name="Masukawa M."/>
            <person name="Mizubayashi T."/>
            <person name="Mukai Y."/>
            <person name="Nagasaki H."/>
            <person name="Nagata Y."/>
            <person name="Naito S."/>
            <person name="Nakashima M."/>
            <person name="Nakama Y."/>
            <person name="Nakamichi Y."/>
            <person name="Nakamura M."/>
            <person name="Meguro A."/>
            <person name="Negishi M."/>
            <person name="Ohta I."/>
            <person name="Ohta T."/>
            <person name="Okamoto M."/>
            <person name="Ono N."/>
            <person name="Saji S."/>
            <person name="Sakaguchi M."/>
            <person name="Sakai K."/>
            <person name="Shibata M."/>
            <person name="Shimokawa T."/>
            <person name="Song J."/>
            <person name="Takazaki Y."/>
            <person name="Terasawa K."/>
            <person name="Tsugane M."/>
            <person name="Tsuji K."/>
            <person name="Ueda S."/>
            <person name="Waki K."/>
            <person name="Yamagata H."/>
            <person name="Yamamoto M."/>
            <person name="Yamamoto S."/>
            <person name="Yamane H."/>
            <person name="Yoshiki S."/>
            <person name="Yoshihara R."/>
            <person name="Yukawa K."/>
            <person name="Zhong H."/>
            <person name="Yano M."/>
            <person name="Yuan Q."/>
            <person name="Ouyang S."/>
            <person name="Liu J."/>
            <person name="Jones K.M."/>
            <person name="Gansberger K."/>
            <person name="Moffat K."/>
            <person name="Hill J."/>
            <person name="Bera J."/>
            <person name="Fadrosh D."/>
            <person name="Jin S."/>
            <person name="Johri S."/>
            <person name="Kim M."/>
            <person name="Overton L."/>
            <person name="Reardon M."/>
            <person name="Tsitrin T."/>
            <person name="Vuong H."/>
            <person name="Weaver B."/>
            <person name="Ciecko A."/>
            <person name="Tallon L."/>
            <person name="Jackson J."/>
            <person name="Pai G."/>
            <person name="Aken S.V."/>
            <person name="Utterback T."/>
            <person name="Reidmuller S."/>
            <person name="Feldblyum T."/>
            <person name="Hsiao J."/>
            <person name="Zismann V."/>
            <person name="Iobst S."/>
            <person name="de Vazeille A.R."/>
            <person name="Buell C.R."/>
            <person name="Ying K."/>
            <person name="Li Y."/>
            <person name="Lu T."/>
            <person name="Huang Y."/>
            <person name="Zhao Q."/>
            <person name="Feng Q."/>
            <person name="Zhang L."/>
            <person name="Zhu J."/>
            <person name="Weng Q."/>
            <person name="Mu J."/>
            <person name="Lu Y."/>
            <person name="Fan D."/>
            <person name="Liu Y."/>
            <person name="Guan J."/>
            <person name="Zhang Y."/>
            <person name="Yu S."/>
            <person name="Liu X."/>
            <person name="Zhang Y."/>
            <person name="Hong G."/>
            <person name="Han B."/>
            <person name="Choisne N."/>
            <person name="Demange N."/>
            <person name="Orjeda G."/>
            <person name="Samain S."/>
            <person name="Cattolico L."/>
            <person name="Pelletier E."/>
            <person name="Couloux A."/>
            <person name="Segurens B."/>
            <person name="Wincker P."/>
            <person name="D'Hont A."/>
            <person name="Scarpelli C."/>
            <person name="Weissenbach J."/>
            <person name="Salanoubat M."/>
            <person name="Quetier F."/>
            <person name="Yu Y."/>
            <person name="Kim H.R."/>
            <person name="Rambo T."/>
            <person name="Currie J."/>
            <person name="Collura K."/>
            <person name="Luo M."/>
            <person name="Yang T."/>
            <person name="Ammiraju J.S.S."/>
            <person name="Engler F."/>
            <person name="Soderlund C."/>
            <person name="Wing R.A."/>
            <person name="Palmer L.E."/>
            <person name="de la Bastide M."/>
            <person name="Spiegel L."/>
            <person name="Nascimento L."/>
            <person name="Zutavern T."/>
            <person name="O'Shaughnessy A."/>
            <person name="Dike S."/>
            <person name="Dedhia N."/>
            <person name="Preston R."/>
            <person name="Balija V."/>
            <person name="McCombie W.R."/>
            <person name="Chow T."/>
            <person name="Chen H."/>
            <person name="Chung M."/>
            <person name="Chen C."/>
            <person name="Shaw J."/>
            <person name="Wu H."/>
            <person name="Hsiao K."/>
            <person name="Chao Y."/>
            <person name="Chu M."/>
            <person name="Cheng C."/>
            <person name="Hour A."/>
            <person name="Lee P."/>
            <person name="Lin S."/>
            <person name="Lin Y."/>
            <person name="Liou J."/>
            <person name="Liu S."/>
            <person name="Hsing Y."/>
            <person name="Raghuvanshi S."/>
            <person name="Mohanty A."/>
            <person name="Bharti A.K."/>
            <person name="Gaur A."/>
            <person name="Gupta V."/>
            <person name="Kumar D."/>
            <person name="Ravi V."/>
            <person name="Vij S."/>
            <person name="Kapur A."/>
            <person name="Khurana P."/>
            <person name="Khurana P."/>
            <person name="Khurana J.P."/>
            <person name="Tyagi A.K."/>
            <person name="Gaikwad K."/>
            <person name="Singh A."/>
            <person name="Dalal V."/>
            <person name="Srivastava S."/>
            <person name="Dixit A."/>
            <person name="Pal A.K."/>
            <person name="Ghazi I.A."/>
            <person name="Yadav M."/>
            <person name="Pandit A."/>
            <person name="Bhargava A."/>
            <person name="Sureshbabu K."/>
            <person name="Batra K."/>
            <person name="Sharma T.R."/>
            <person name="Mohapatra T."/>
            <person name="Singh N.K."/>
            <person name="Messing J."/>
            <person name="Nelson A.B."/>
            <person name="Fuks G."/>
            <person name="Kavchok S."/>
            <person name="Keizer G."/>
            <person name="Linton E."/>
            <person name="Llaca V."/>
            <person name="Song R."/>
            <person name="Tanyolac B."/>
            <person name="Young S."/>
            <person name="Ho-Il K."/>
            <person name="Hahn J.H."/>
            <person name="Sangsakoo G."/>
            <person name="Vanavichit A."/>
            <person name="de Mattos Luiz.A.T."/>
            <person name="Zimmer P.D."/>
            <person name="Malone G."/>
            <person name="Dellagostin O."/>
            <person name="de Oliveira A.C."/>
            <person name="Bevan M."/>
            <person name="Bancroft I."/>
            <person name="Minx P."/>
            <person name="Cordum H."/>
            <person name="Wilson R."/>
            <person name="Cheng Z."/>
            <person name="Jin W."/>
            <person name="Jiang J."/>
            <person name="Leong S.A."/>
            <person name="Iwama H."/>
            <person name="Gojobori T."/>
            <person name="Itoh T."/>
            <person name="Niimura Y."/>
            <person name="Fujii Y."/>
            <person name="Habara T."/>
            <person name="Sakai H."/>
            <person name="Sato Y."/>
            <person name="Wilson G."/>
            <person name="Kumar K."/>
            <person name="McCouch S."/>
            <person name="Juretic N."/>
            <person name="Hoen D."/>
            <person name="Wright S."/>
            <person name="Bruskiewich R."/>
            <person name="Bureau T."/>
            <person name="Miyao A."/>
            <person name="Hirochika H."/>
            <person name="Nishikawa T."/>
            <person name="Kadowaki K."/>
            <person name="Sugiura M."/>
            <person name="Burr B."/>
            <person name="Sasaki T."/>
        </authorList>
    </citation>
    <scope>NUCLEOTIDE SEQUENCE [LARGE SCALE GENOMIC DNA]</scope>
    <source>
        <strain evidence="3">cv. Nipponbare</strain>
    </source>
</reference>
<reference evidence="2 3" key="2">
    <citation type="journal article" date="2013" name="Plant Cell Physiol.">
        <title>Rice Annotation Project Database (RAP-DB): an integrative and interactive database for rice genomics.</title>
        <authorList>
            <person name="Sakai H."/>
            <person name="Lee S.S."/>
            <person name="Tanaka T."/>
            <person name="Numa H."/>
            <person name="Kim J."/>
            <person name="Kawahara Y."/>
            <person name="Wakimoto H."/>
            <person name="Yang C.C."/>
            <person name="Iwamoto M."/>
            <person name="Abe T."/>
            <person name="Yamada Y."/>
            <person name="Muto A."/>
            <person name="Inokuchi H."/>
            <person name="Ikemura T."/>
            <person name="Matsumoto T."/>
            <person name="Sasaki T."/>
            <person name="Itoh T."/>
        </authorList>
    </citation>
    <scope>NUCLEOTIDE SEQUENCE [LARGE SCALE GENOMIC DNA]</scope>
    <source>
        <strain evidence="3">cv. Nipponbare</strain>
    </source>
</reference>
<dbReference type="Proteomes" id="UP000059680">
    <property type="component" value="Chromosome 6"/>
</dbReference>
<evidence type="ECO:0000313" key="3">
    <source>
        <dbReference type="Proteomes" id="UP000059680"/>
    </source>
</evidence>
<gene>
    <name evidence="2" type="ordered locus">Os06g0152600</name>
    <name evidence="2" type="ORF">OSNPB_060152600</name>
</gene>
<keyword evidence="3" id="KW-1185">Reference proteome</keyword>
<dbReference type="AlphaFoldDB" id="A0A0P0WT37"/>
<accession>A0A0P0WT37</accession>
<feature type="non-terminal residue" evidence="2">
    <location>
        <position position="1"/>
    </location>
</feature>
<evidence type="ECO:0000313" key="2">
    <source>
        <dbReference type="EMBL" id="BAS96205.1"/>
    </source>
</evidence>
<protein>
    <submittedName>
        <fullName evidence="2">Os06g0152600 protein</fullName>
    </submittedName>
</protein>
<sequence>KRERESKKRRRRKKKTYCPSMAGLLKRLLVALALAVLMFTATAVAGHPAPAKKHGHTPAHHHPAKKHGARKHGGHGGHTKPHHRM</sequence>
<name>A0A0P0WT37_ORYSJ</name>
<dbReference type="InParanoid" id="A0A0P0WT37"/>